<keyword evidence="3" id="KW-1185">Reference proteome</keyword>
<keyword evidence="1" id="KW-0533">Nickel</keyword>
<dbReference type="KEGG" id="dfl:DFE_2084"/>
<dbReference type="PANTHER" id="PTHR36566">
    <property type="entry name" value="NICKEL INSERTION PROTEIN-RELATED"/>
    <property type="match status" value="1"/>
</dbReference>
<dbReference type="OrthoDB" id="9765625at2"/>
<evidence type="ECO:0000256" key="1">
    <source>
        <dbReference type="ARBA" id="ARBA00022596"/>
    </source>
</evidence>
<dbReference type="AlphaFoldDB" id="A0A2Z6B032"/>
<protein>
    <submittedName>
        <fullName evidence="2">UPF0272 protein Dbac_0709</fullName>
    </submittedName>
</protein>
<accession>A0A2Z6B032</accession>
<dbReference type="InterPro" id="IPR002822">
    <property type="entry name" value="Ni_insertion"/>
</dbReference>
<sequence length="238" mass="25286">MAKLFIDCRFGLGGDMFLAALADMGLNLQPLVKALGQAGISIALDAPEVRVHGLAGRRLSIDAPGVQPLRHLPEIMSIVERLPLSEVVRGRVATAFVRLAEVEAKMHGIGVDEVHFHEVGAVDTLIDVAGAFYGLEALGVTRVLCSTLPWFGGKVECAHGTLPLPAPATLELMKGKPVSPTEFELEILTPTGALIIDQVVDEFVHGPEGVVRQVGRSFGTHDLGQGCGGLRLVLLDEH</sequence>
<dbReference type="Proteomes" id="UP000269883">
    <property type="component" value="Chromosome"/>
</dbReference>
<dbReference type="PANTHER" id="PTHR36566:SF1">
    <property type="entry name" value="PYRIDINIUM-3,5-BISTHIOCARBOXYLIC ACID MONONUCLEOTIDE NICKEL INSERTION PROTEIN"/>
    <property type="match status" value="1"/>
</dbReference>
<dbReference type="Pfam" id="PF01969">
    <property type="entry name" value="Ni_insertion"/>
    <property type="match status" value="1"/>
</dbReference>
<proteinExistence type="predicted"/>
<evidence type="ECO:0000313" key="2">
    <source>
        <dbReference type="EMBL" id="BBD08810.1"/>
    </source>
</evidence>
<dbReference type="EMBL" id="AP017378">
    <property type="protein sequence ID" value="BBD08810.1"/>
    <property type="molecule type" value="Genomic_DNA"/>
</dbReference>
<evidence type="ECO:0000313" key="3">
    <source>
        <dbReference type="Proteomes" id="UP000269883"/>
    </source>
</evidence>
<dbReference type="RefSeq" id="WP_126379226.1">
    <property type="nucleotide sequence ID" value="NZ_AP017378.1"/>
</dbReference>
<name>A0A2Z6B032_9BACT</name>
<gene>
    <name evidence="2" type="ORF">DFE_2084</name>
</gene>
<organism evidence="2 3">
    <name type="scientific">Desulfovibrio ferrophilus</name>
    <dbReference type="NCBI Taxonomy" id="241368"/>
    <lineage>
        <taxon>Bacteria</taxon>
        <taxon>Pseudomonadati</taxon>
        <taxon>Thermodesulfobacteriota</taxon>
        <taxon>Desulfovibrionia</taxon>
        <taxon>Desulfovibrionales</taxon>
        <taxon>Desulfovibrionaceae</taxon>
        <taxon>Desulfovibrio</taxon>
    </lineage>
</organism>
<reference evidence="2 3" key="1">
    <citation type="journal article" date="2018" name="Sci. Adv.">
        <title>Multi-heme cytochromes provide a pathway for survival in energy-limited environments.</title>
        <authorList>
            <person name="Deng X."/>
            <person name="Dohmae N."/>
            <person name="Nealson K.H."/>
            <person name="Hashimoto K."/>
            <person name="Okamoto A."/>
        </authorList>
    </citation>
    <scope>NUCLEOTIDE SEQUENCE [LARGE SCALE GENOMIC DNA]</scope>
    <source>
        <strain evidence="2 3">IS5</strain>
    </source>
</reference>